<evidence type="ECO:0000313" key="2">
    <source>
        <dbReference type="Proteomes" id="UP000598271"/>
    </source>
</evidence>
<evidence type="ECO:0000313" key="1">
    <source>
        <dbReference type="EMBL" id="GHB58947.1"/>
    </source>
</evidence>
<name>A0A8J3D276_9BACT</name>
<proteinExistence type="predicted"/>
<dbReference type="RefSeq" id="WP_189563302.1">
    <property type="nucleotide sequence ID" value="NZ_BMXF01000001.1"/>
</dbReference>
<protein>
    <recommendedName>
        <fullName evidence="3">Lipoprotein</fullName>
    </recommendedName>
</protein>
<sequence>MKKLPFFLCSLCILILGCKSKDPLPAEVWSSDCVELAPFEGAYRLTGVCCEYVLLPAIETNKKRTFKVKGSYHSFTGAGYTDIPIEITGNLAPNDTTLTLKYAVNSQENVFVLNPGSAEMKCQCFCY</sequence>
<keyword evidence="2" id="KW-1185">Reference proteome</keyword>
<comment type="caution">
    <text evidence="1">The sequence shown here is derived from an EMBL/GenBank/DDBJ whole genome shotgun (WGS) entry which is preliminary data.</text>
</comment>
<reference evidence="1 2" key="1">
    <citation type="journal article" date="2014" name="Int. J. Syst. Evol. Microbiol.">
        <title>Complete genome sequence of Corynebacterium casei LMG S-19264T (=DSM 44701T), isolated from a smear-ripened cheese.</title>
        <authorList>
            <consortium name="US DOE Joint Genome Institute (JGI-PGF)"/>
            <person name="Walter F."/>
            <person name="Albersmeier A."/>
            <person name="Kalinowski J."/>
            <person name="Ruckert C."/>
        </authorList>
    </citation>
    <scope>NUCLEOTIDE SEQUENCE [LARGE SCALE GENOMIC DNA]</scope>
    <source>
        <strain evidence="1 2">KCTC 12866</strain>
    </source>
</reference>
<dbReference type="PROSITE" id="PS51257">
    <property type="entry name" value="PROKAR_LIPOPROTEIN"/>
    <property type="match status" value="1"/>
</dbReference>
<gene>
    <name evidence="1" type="ORF">GCM10007390_10720</name>
</gene>
<organism evidence="1 2">
    <name type="scientific">Persicitalea jodogahamensis</name>
    <dbReference type="NCBI Taxonomy" id="402147"/>
    <lineage>
        <taxon>Bacteria</taxon>
        <taxon>Pseudomonadati</taxon>
        <taxon>Bacteroidota</taxon>
        <taxon>Cytophagia</taxon>
        <taxon>Cytophagales</taxon>
        <taxon>Spirosomataceae</taxon>
        <taxon>Persicitalea</taxon>
    </lineage>
</organism>
<accession>A0A8J3D276</accession>
<dbReference type="EMBL" id="BMXF01000001">
    <property type="protein sequence ID" value="GHB58947.1"/>
    <property type="molecule type" value="Genomic_DNA"/>
</dbReference>
<dbReference type="AlphaFoldDB" id="A0A8J3D276"/>
<dbReference type="Proteomes" id="UP000598271">
    <property type="component" value="Unassembled WGS sequence"/>
</dbReference>
<evidence type="ECO:0008006" key="3">
    <source>
        <dbReference type="Google" id="ProtNLM"/>
    </source>
</evidence>